<evidence type="ECO:0000256" key="2">
    <source>
        <dbReference type="ARBA" id="ARBA00009025"/>
    </source>
</evidence>
<geneLocation type="mitochondrion" evidence="19"/>
<keyword evidence="11 16" id="KW-0520">NAD</keyword>
<dbReference type="InterPro" id="IPR003918">
    <property type="entry name" value="NADH_UbQ_OxRdtase"/>
</dbReference>
<dbReference type="GO" id="GO:0003954">
    <property type="term" value="F:NADH dehydrogenase activity"/>
    <property type="evidence" value="ECO:0007669"/>
    <property type="project" value="TreeGrafter"/>
</dbReference>
<comment type="subcellular location">
    <subcellularLocation>
        <location evidence="1 16">Mitochondrion membrane</location>
        <topology evidence="1 16">Multi-pass membrane protein</topology>
    </subcellularLocation>
</comment>
<evidence type="ECO:0000256" key="12">
    <source>
        <dbReference type="ARBA" id="ARBA00023075"/>
    </source>
</evidence>
<dbReference type="PANTHER" id="PTHR43507:SF20">
    <property type="entry name" value="NADH-UBIQUINONE OXIDOREDUCTASE CHAIN 4"/>
    <property type="match status" value="1"/>
</dbReference>
<evidence type="ECO:0000256" key="5">
    <source>
        <dbReference type="ARBA" id="ARBA00022448"/>
    </source>
</evidence>
<feature type="domain" description="NADH:quinone oxidoreductase/Mrp antiporter transmembrane" evidence="17">
    <location>
        <begin position="110"/>
        <end position="404"/>
    </location>
</feature>
<dbReference type="InterPro" id="IPR001750">
    <property type="entry name" value="ND/Mrp_TM"/>
</dbReference>
<gene>
    <name evidence="19" type="primary">nad4</name>
</gene>
<evidence type="ECO:0000256" key="6">
    <source>
        <dbReference type="ARBA" id="ARBA00022660"/>
    </source>
</evidence>
<dbReference type="InterPro" id="IPR000260">
    <property type="entry name" value="NADH4_N"/>
</dbReference>
<dbReference type="GO" id="GO:0031966">
    <property type="term" value="C:mitochondrial membrane"/>
    <property type="evidence" value="ECO:0007669"/>
    <property type="project" value="UniProtKB-SubCell"/>
</dbReference>
<dbReference type="GO" id="GO:0008137">
    <property type="term" value="F:NADH dehydrogenase (ubiquinone) activity"/>
    <property type="evidence" value="ECO:0007669"/>
    <property type="project" value="UniProtKB-UniRule"/>
</dbReference>
<sequence>MLGLITLNLSLLFGGFLKHFSWYYRLWGLAIGSFFSIFGVWSGILSSVNSSYWFSLDGMSSSLVVLTWWISMLMVMASQGGVKGKDNKSMLFTFSICILNVVLVLTFFSCDIIWFYVFFEASLVPTLILILGWGYQPERLQAGMYMMLYTITASLPLLVLILFVVSVTGTSSFPLKSILGGVLSGGMFQLGPPLLTEMVFFIALAAFLVKLPMFSVHLWLPKAHVEAPVAGSMVLAGILLKLGGYGILRMYQFLSLGSGTGLLKDIIFCFALWGGVITSFICFRQVDLKSLIAYSSVGHMSLMLAGVFSNSSWGWHAALGMMLAHGLCSSALFALANYNYEKSGTRSLVMNKGMLLICPAISMWWFLFCVVNMAAPPSINLLSEILVFPSVIFSSIWLSLPLMMMSFLAAVYSLFLYVSTQHGGFPKFTFSFLPMKEVPLLLLFLHYLPVNFMIMKADVICIWLI</sequence>
<keyword evidence="5 16" id="KW-0813">Transport</keyword>
<dbReference type="Pfam" id="PF00361">
    <property type="entry name" value="Proton_antipo_M"/>
    <property type="match status" value="1"/>
</dbReference>
<keyword evidence="9 16" id="KW-0249">Electron transport</keyword>
<feature type="transmembrane region" description="Helical" evidence="16">
    <location>
        <begin position="232"/>
        <end position="251"/>
    </location>
</feature>
<feature type="transmembrane region" description="Helical" evidence="16">
    <location>
        <begin position="198"/>
        <end position="220"/>
    </location>
</feature>
<evidence type="ECO:0000313" key="19">
    <source>
        <dbReference type="EMBL" id="ARI50092.1"/>
    </source>
</evidence>
<evidence type="ECO:0000256" key="9">
    <source>
        <dbReference type="ARBA" id="ARBA00022982"/>
    </source>
</evidence>
<keyword evidence="7 16" id="KW-0812">Transmembrane</keyword>
<feature type="transmembrane region" description="Helical" evidence="16">
    <location>
        <begin position="315"/>
        <end position="335"/>
    </location>
</feature>
<evidence type="ECO:0000256" key="4">
    <source>
        <dbReference type="ARBA" id="ARBA00021006"/>
    </source>
</evidence>
<feature type="transmembrane region" description="Helical" evidence="16">
    <location>
        <begin position="438"/>
        <end position="455"/>
    </location>
</feature>
<organism evidence="19">
    <name type="scientific">Cittarium pica</name>
    <name type="common">West Indian top snail</name>
    <dbReference type="NCBI Taxonomy" id="164121"/>
    <lineage>
        <taxon>Eukaryota</taxon>
        <taxon>Metazoa</taxon>
        <taxon>Spiralia</taxon>
        <taxon>Lophotrochozoa</taxon>
        <taxon>Mollusca</taxon>
        <taxon>Gastropoda</taxon>
        <taxon>Vetigastropoda</taxon>
        <taxon>Trochida</taxon>
        <taxon>Trochoidea</taxon>
        <taxon>Tegulidae</taxon>
        <taxon>Cittarium</taxon>
    </lineage>
</organism>
<keyword evidence="10 16" id="KW-1133">Transmembrane helix</keyword>
<dbReference type="PANTHER" id="PTHR43507">
    <property type="entry name" value="NADH-UBIQUINONE OXIDOREDUCTASE CHAIN 4"/>
    <property type="match status" value="1"/>
</dbReference>
<feature type="domain" description="NADH:ubiquinone oxidoreductase chain 4 N-terminal" evidence="18">
    <location>
        <begin position="1"/>
        <end position="106"/>
    </location>
</feature>
<keyword evidence="8" id="KW-1278">Translocase</keyword>
<feature type="transmembrane region" description="Helical" evidence="16">
    <location>
        <begin position="147"/>
        <end position="167"/>
    </location>
</feature>
<evidence type="ECO:0000256" key="3">
    <source>
        <dbReference type="ARBA" id="ARBA00012944"/>
    </source>
</evidence>
<comment type="function">
    <text evidence="16">Core subunit of the mitochondrial membrane respiratory chain NADH dehydrogenase (Complex I) which catalyzes electron transfer from NADH through the respiratory chain, using ubiquinone as an electron acceptor. Essential for the catalytic activity and assembly of complex I.</text>
</comment>
<evidence type="ECO:0000256" key="1">
    <source>
        <dbReference type="ARBA" id="ARBA00004225"/>
    </source>
</evidence>
<dbReference type="GO" id="GO:0015990">
    <property type="term" value="P:electron transport coupled proton transport"/>
    <property type="evidence" value="ECO:0007669"/>
    <property type="project" value="TreeGrafter"/>
</dbReference>
<evidence type="ECO:0000256" key="7">
    <source>
        <dbReference type="ARBA" id="ARBA00022692"/>
    </source>
</evidence>
<keyword evidence="12 16" id="KW-0830">Ubiquinone</keyword>
<proteinExistence type="inferred from homology"/>
<evidence type="ECO:0000256" key="8">
    <source>
        <dbReference type="ARBA" id="ARBA00022967"/>
    </source>
</evidence>
<keyword evidence="6 16" id="KW-0679">Respiratory chain</keyword>
<dbReference type="EC" id="7.1.1.2" evidence="3 16"/>
<evidence type="ECO:0000256" key="14">
    <source>
        <dbReference type="ARBA" id="ARBA00023136"/>
    </source>
</evidence>
<dbReference type="GO" id="GO:0042773">
    <property type="term" value="P:ATP synthesis coupled electron transport"/>
    <property type="evidence" value="ECO:0007669"/>
    <property type="project" value="InterPro"/>
</dbReference>
<dbReference type="EMBL" id="KY212109">
    <property type="protein sequence ID" value="ARI50092.1"/>
    <property type="molecule type" value="Genomic_DNA"/>
</dbReference>
<evidence type="ECO:0000256" key="16">
    <source>
        <dbReference type="RuleBase" id="RU003297"/>
    </source>
</evidence>
<dbReference type="AlphaFoldDB" id="A0A1W5YRY2"/>
<keyword evidence="13 16" id="KW-0496">Mitochondrion</keyword>
<feature type="transmembrane region" description="Helical" evidence="16">
    <location>
        <begin position="114"/>
        <end position="135"/>
    </location>
</feature>
<feature type="transmembrane region" description="Helical" evidence="16">
    <location>
        <begin position="290"/>
        <end position="309"/>
    </location>
</feature>
<feature type="transmembrane region" description="Helical" evidence="16">
    <location>
        <begin position="395"/>
        <end position="418"/>
    </location>
</feature>
<dbReference type="Pfam" id="PF01059">
    <property type="entry name" value="Oxidored_q5_N"/>
    <property type="match status" value="1"/>
</dbReference>
<dbReference type="GO" id="GO:0048039">
    <property type="term" value="F:ubiquinone binding"/>
    <property type="evidence" value="ECO:0007669"/>
    <property type="project" value="TreeGrafter"/>
</dbReference>
<feature type="transmembrane region" description="Helical" evidence="16">
    <location>
        <begin position="58"/>
        <end position="77"/>
    </location>
</feature>
<evidence type="ECO:0000256" key="13">
    <source>
        <dbReference type="ARBA" id="ARBA00023128"/>
    </source>
</evidence>
<evidence type="ECO:0000259" key="18">
    <source>
        <dbReference type="Pfam" id="PF01059"/>
    </source>
</evidence>
<accession>A0A1W5YRY2</accession>
<evidence type="ECO:0000256" key="15">
    <source>
        <dbReference type="ARBA" id="ARBA00049551"/>
    </source>
</evidence>
<feature type="transmembrane region" description="Helical" evidence="16">
    <location>
        <begin position="26"/>
        <end position="46"/>
    </location>
</feature>
<feature type="transmembrane region" description="Helical" evidence="16">
    <location>
        <begin position="89"/>
        <end position="108"/>
    </location>
</feature>
<feature type="transmembrane region" description="Helical" evidence="16">
    <location>
        <begin position="355"/>
        <end position="375"/>
    </location>
</feature>
<comment type="similarity">
    <text evidence="2 16">Belongs to the complex I subunit 4 family.</text>
</comment>
<protein>
    <recommendedName>
        <fullName evidence="4 16">NADH-ubiquinone oxidoreductase chain 4</fullName>
        <ecNumber evidence="3 16">7.1.1.2</ecNumber>
    </recommendedName>
</protein>
<evidence type="ECO:0000256" key="10">
    <source>
        <dbReference type="ARBA" id="ARBA00022989"/>
    </source>
</evidence>
<dbReference type="PRINTS" id="PR01437">
    <property type="entry name" value="NUOXDRDTASE4"/>
</dbReference>
<feature type="transmembrane region" description="Helical" evidence="16">
    <location>
        <begin position="263"/>
        <end position="283"/>
    </location>
</feature>
<name>A0A1W5YRY2_CITPI</name>
<evidence type="ECO:0000259" key="17">
    <source>
        <dbReference type="Pfam" id="PF00361"/>
    </source>
</evidence>
<keyword evidence="14 16" id="KW-0472">Membrane</keyword>
<comment type="catalytic activity">
    <reaction evidence="15 16">
        <text>a ubiquinone + NADH + 5 H(+)(in) = a ubiquinol + NAD(+) + 4 H(+)(out)</text>
        <dbReference type="Rhea" id="RHEA:29091"/>
        <dbReference type="Rhea" id="RHEA-COMP:9565"/>
        <dbReference type="Rhea" id="RHEA-COMP:9566"/>
        <dbReference type="ChEBI" id="CHEBI:15378"/>
        <dbReference type="ChEBI" id="CHEBI:16389"/>
        <dbReference type="ChEBI" id="CHEBI:17976"/>
        <dbReference type="ChEBI" id="CHEBI:57540"/>
        <dbReference type="ChEBI" id="CHEBI:57945"/>
        <dbReference type="EC" id="7.1.1.2"/>
    </reaction>
</comment>
<evidence type="ECO:0000256" key="11">
    <source>
        <dbReference type="ARBA" id="ARBA00023027"/>
    </source>
</evidence>
<reference evidence="19" key="1">
    <citation type="journal article" date="2017" name="J. Molluscan Stud.">
        <title>Denser mitogenomic sampling improves resolution of the phylogeny of the superfamily Trochoidea (Gastropoda: Vetigastropoda).</title>
        <authorList>
            <person name="Uribe J.E."/>
            <person name="Williams S.T."/>
            <person name="Templado J."/>
            <person name="Abalde S."/>
            <person name="Zardoya R."/>
        </authorList>
    </citation>
    <scope>NUCLEOTIDE SEQUENCE</scope>
</reference>